<dbReference type="PANTHER" id="PTHR45436">
    <property type="entry name" value="SENSOR HISTIDINE KINASE YKOH"/>
    <property type="match status" value="1"/>
</dbReference>
<reference evidence="14 15" key="1">
    <citation type="submission" date="2017-01" db="EMBL/GenBank/DDBJ databases">
        <authorList>
            <person name="Mah S.A."/>
            <person name="Swanson W.J."/>
            <person name="Moy G.W."/>
            <person name="Vacquier V.D."/>
        </authorList>
    </citation>
    <scope>NUCLEOTIDE SEQUENCE [LARGE SCALE GENOMIC DNA]</scope>
    <source>
        <strain evidence="14 15">DCY110</strain>
    </source>
</reference>
<dbReference type="InterPro" id="IPR003661">
    <property type="entry name" value="HisK_dim/P_dom"/>
</dbReference>
<dbReference type="SMART" id="SM00387">
    <property type="entry name" value="HATPase_c"/>
    <property type="match status" value="1"/>
</dbReference>
<dbReference type="PRINTS" id="PR00344">
    <property type="entry name" value="BCTRLSENSOR"/>
</dbReference>
<evidence type="ECO:0000259" key="13">
    <source>
        <dbReference type="PROSITE" id="PS50885"/>
    </source>
</evidence>
<protein>
    <recommendedName>
        <fullName evidence="3">histidine kinase</fullName>
        <ecNumber evidence="3">2.7.13.3</ecNumber>
    </recommendedName>
</protein>
<keyword evidence="15" id="KW-1185">Reference proteome</keyword>
<keyword evidence="7 14" id="KW-0418">Kinase</keyword>
<dbReference type="Pfam" id="PF00512">
    <property type="entry name" value="HisKA"/>
    <property type="match status" value="1"/>
</dbReference>
<evidence type="ECO:0000256" key="11">
    <source>
        <dbReference type="SAM" id="Phobius"/>
    </source>
</evidence>
<dbReference type="GO" id="GO:0000155">
    <property type="term" value="F:phosphorelay sensor kinase activity"/>
    <property type="evidence" value="ECO:0007669"/>
    <property type="project" value="InterPro"/>
</dbReference>
<dbReference type="InterPro" id="IPR003660">
    <property type="entry name" value="HAMP_dom"/>
</dbReference>
<evidence type="ECO:0000313" key="15">
    <source>
        <dbReference type="Proteomes" id="UP000186609"/>
    </source>
</evidence>
<evidence type="ECO:0000256" key="5">
    <source>
        <dbReference type="ARBA" id="ARBA00022679"/>
    </source>
</evidence>
<dbReference type="AlphaFoldDB" id="A0A1P8JS39"/>
<dbReference type="PROSITE" id="PS50885">
    <property type="entry name" value="HAMP"/>
    <property type="match status" value="1"/>
</dbReference>
<dbReference type="SMART" id="SM00388">
    <property type="entry name" value="HisKA"/>
    <property type="match status" value="1"/>
</dbReference>
<dbReference type="InterPro" id="IPR005467">
    <property type="entry name" value="His_kinase_dom"/>
</dbReference>
<dbReference type="EC" id="2.7.13.3" evidence="3"/>
<dbReference type="Gene3D" id="6.10.340.10">
    <property type="match status" value="1"/>
</dbReference>
<evidence type="ECO:0000313" key="14">
    <source>
        <dbReference type="EMBL" id="APW36572.1"/>
    </source>
</evidence>
<dbReference type="Pfam" id="PF02518">
    <property type="entry name" value="HATPase_c"/>
    <property type="match status" value="1"/>
</dbReference>
<evidence type="ECO:0000256" key="9">
    <source>
        <dbReference type="ARBA" id="ARBA00023012"/>
    </source>
</evidence>
<keyword evidence="9" id="KW-0902">Two-component regulatory system</keyword>
<proteinExistence type="predicted"/>
<dbReference type="InterPro" id="IPR003594">
    <property type="entry name" value="HATPase_dom"/>
</dbReference>
<dbReference type="CDD" id="cd00075">
    <property type="entry name" value="HATPase"/>
    <property type="match status" value="1"/>
</dbReference>
<dbReference type="SUPFAM" id="SSF55874">
    <property type="entry name" value="ATPase domain of HSP90 chaperone/DNA topoisomerase II/histidine kinase"/>
    <property type="match status" value="1"/>
</dbReference>
<evidence type="ECO:0000256" key="8">
    <source>
        <dbReference type="ARBA" id="ARBA00022989"/>
    </source>
</evidence>
<dbReference type="PROSITE" id="PS50109">
    <property type="entry name" value="HIS_KIN"/>
    <property type="match status" value="1"/>
</dbReference>
<evidence type="ECO:0000256" key="7">
    <source>
        <dbReference type="ARBA" id="ARBA00022777"/>
    </source>
</evidence>
<sequence length="389" mass="42752">MNRLLNRIWVRFGLWIAATVLVTIGILGASVAVFAHYQYKSFYNSLPDKVRREIDLLRMEDQDESPRAVEIYSEYWDGDLLFGESERWALLIGLLVCLPFGLATGFWVSRLVTQPLYSMAEAAKRIALGDFTVRAEPGRKRGEMADMVRDFNHMTDALQQLESERKATAAAVSHELRTPLAVLRARLHAVCDGVIAPDPAEFRTLLDQVEHMGRLVDDLHTLSMADAGRLSLQSVELDLVPLVADALARHADLLAQCGINPELRLHTEAARIHADPDRMRQVVSNLIDNALRHASEGGWLEIGVALDEADDSVVLTVSDAGPGLPEDVRKTLFQRFSRARTANGMPSPKSGSGLGLSIVSALVVRQGGSIAADVSARGGTRFTVRMPAR</sequence>
<keyword evidence="6 11" id="KW-0812">Transmembrane</keyword>
<dbReference type="STRING" id="1842727.RD110_04595"/>
<dbReference type="Proteomes" id="UP000186609">
    <property type="component" value="Chromosome"/>
</dbReference>
<dbReference type="CDD" id="cd06225">
    <property type="entry name" value="HAMP"/>
    <property type="match status" value="1"/>
</dbReference>
<dbReference type="Pfam" id="PF00672">
    <property type="entry name" value="HAMP"/>
    <property type="match status" value="1"/>
</dbReference>
<dbReference type="EMBL" id="CP019236">
    <property type="protein sequence ID" value="APW36572.1"/>
    <property type="molecule type" value="Genomic_DNA"/>
</dbReference>
<dbReference type="RefSeq" id="WP_076197136.1">
    <property type="nucleotide sequence ID" value="NZ_CP019236.1"/>
</dbReference>
<name>A0A1P8JS39_9BURK</name>
<dbReference type="OrthoDB" id="9804645at2"/>
<comment type="subcellular location">
    <subcellularLocation>
        <location evidence="2">Membrane</location>
    </subcellularLocation>
</comment>
<evidence type="ECO:0000256" key="4">
    <source>
        <dbReference type="ARBA" id="ARBA00022553"/>
    </source>
</evidence>
<dbReference type="InterPro" id="IPR036890">
    <property type="entry name" value="HATPase_C_sf"/>
</dbReference>
<dbReference type="InterPro" id="IPR050428">
    <property type="entry name" value="TCS_sensor_his_kinase"/>
</dbReference>
<feature type="transmembrane region" description="Helical" evidence="11">
    <location>
        <begin position="88"/>
        <end position="109"/>
    </location>
</feature>
<dbReference type="CDD" id="cd00082">
    <property type="entry name" value="HisKA"/>
    <property type="match status" value="1"/>
</dbReference>
<evidence type="ECO:0000256" key="6">
    <source>
        <dbReference type="ARBA" id="ARBA00022692"/>
    </source>
</evidence>
<evidence type="ECO:0000256" key="2">
    <source>
        <dbReference type="ARBA" id="ARBA00004370"/>
    </source>
</evidence>
<dbReference type="Gene3D" id="3.30.565.10">
    <property type="entry name" value="Histidine kinase-like ATPase, C-terminal domain"/>
    <property type="match status" value="1"/>
</dbReference>
<comment type="catalytic activity">
    <reaction evidence="1">
        <text>ATP + protein L-histidine = ADP + protein N-phospho-L-histidine.</text>
        <dbReference type="EC" id="2.7.13.3"/>
    </reaction>
</comment>
<keyword evidence="5" id="KW-0808">Transferase</keyword>
<evidence type="ECO:0000256" key="3">
    <source>
        <dbReference type="ARBA" id="ARBA00012438"/>
    </source>
</evidence>
<keyword evidence="8 11" id="KW-1133">Transmembrane helix</keyword>
<dbReference type="GO" id="GO:0005886">
    <property type="term" value="C:plasma membrane"/>
    <property type="evidence" value="ECO:0007669"/>
    <property type="project" value="TreeGrafter"/>
</dbReference>
<dbReference type="InterPro" id="IPR004358">
    <property type="entry name" value="Sig_transdc_His_kin-like_C"/>
</dbReference>
<dbReference type="SUPFAM" id="SSF47384">
    <property type="entry name" value="Homodimeric domain of signal transducing histidine kinase"/>
    <property type="match status" value="1"/>
</dbReference>
<dbReference type="InterPro" id="IPR036097">
    <property type="entry name" value="HisK_dim/P_sf"/>
</dbReference>
<dbReference type="PANTHER" id="PTHR45436:SF5">
    <property type="entry name" value="SENSOR HISTIDINE KINASE TRCS"/>
    <property type="match status" value="1"/>
</dbReference>
<dbReference type="SUPFAM" id="SSF158472">
    <property type="entry name" value="HAMP domain-like"/>
    <property type="match status" value="1"/>
</dbReference>
<dbReference type="Gene3D" id="1.10.287.130">
    <property type="match status" value="1"/>
</dbReference>
<accession>A0A1P8JS39</accession>
<organism evidence="14 15">
    <name type="scientific">Rhodoferax koreensis</name>
    <dbReference type="NCBI Taxonomy" id="1842727"/>
    <lineage>
        <taxon>Bacteria</taxon>
        <taxon>Pseudomonadati</taxon>
        <taxon>Pseudomonadota</taxon>
        <taxon>Betaproteobacteria</taxon>
        <taxon>Burkholderiales</taxon>
        <taxon>Comamonadaceae</taxon>
        <taxon>Rhodoferax</taxon>
    </lineage>
</organism>
<evidence type="ECO:0000259" key="12">
    <source>
        <dbReference type="PROSITE" id="PS50109"/>
    </source>
</evidence>
<dbReference type="KEGG" id="rhy:RD110_04595"/>
<evidence type="ECO:0000256" key="1">
    <source>
        <dbReference type="ARBA" id="ARBA00000085"/>
    </source>
</evidence>
<keyword evidence="4" id="KW-0597">Phosphoprotein</keyword>
<feature type="domain" description="Histidine kinase" evidence="12">
    <location>
        <begin position="171"/>
        <end position="389"/>
    </location>
</feature>
<feature type="transmembrane region" description="Helical" evidence="11">
    <location>
        <begin position="12"/>
        <end position="37"/>
    </location>
</feature>
<evidence type="ECO:0000256" key="10">
    <source>
        <dbReference type="ARBA" id="ARBA00023136"/>
    </source>
</evidence>
<dbReference type="SMART" id="SM00304">
    <property type="entry name" value="HAMP"/>
    <property type="match status" value="1"/>
</dbReference>
<keyword evidence="10 11" id="KW-0472">Membrane</keyword>
<gene>
    <name evidence="14" type="ORF">RD110_04595</name>
</gene>
<feature type="domain" description="HAMP" evidence="13">
    <location>
        <begin position="110"/>
        <end position="163"/>
    </location>
</feature>